<dbReference type="EMBL" id="CAAALY010004372">
    <property type="protein sequence ID" value="VEL08616.1"/>
    <property type="molecule type" value="Genomic_DNA"/>
</dbReference>
<evidence type="ECO:0000256" key="2">
    <source>
        <dbReference type="ARBA" id="ARBA00047899"/>
    </source>
</evidence>
<dbReference type="InterPro" id="IPR011009">
    <property type="entry name" value="Kinase-like_dom_sf"/>
</dbReference>
<comment type="catalytic activity">
    <reaction evidence="2">
        <text>L-threonyl-[protein] + ATP = O-phospho-L-threonyl-[protein] + ADP + H(+)</text>
        <dbReference type="Rhea" id="RHEA:46608"/>
        <dbReference type="Rhea" id="RHEA-COMP:11060"/>
        <dbReference type="Rhea" id="RHEA-COMP:11605"/>
        <dbReference type="ChEBI" id="CHEBI:15378"/>
        <dbReference type="ChEBI" id="CHEBI:30013"/>
        <dbReference type="ChEBI" id="CHEBI:30616"/>
        <dbReference type="ChEBI" id="CHEBI:61977"/>
        <dbReference type="ChEBI" id="CHEBI:456216"/>
        <dbReference type="EC" id="2.7.11.1"/>
    </reaction>
</comment>
<evidence type="ECO:0000256" key="1">
    <source>
        <dbReference type="ARBA" id="ARBA00022553"/>
    </source>
</evidence>
<name>A0A3S5AZ36_9PLAT</name>
<dbReference type="Gene3D" id="1.10.510.10">
    <property type="entry name" value="Transferase(Phosphotransferase) domain 1"/>
    <property type="match status" value="1"/>
</dbReference>
<comment type="caution">
    <text evidence="5">The sequence shown here is derived from an EMBL/GenBank/DDBJ whole genome shotgun (WGS) entry which is preliminary data.</text>
</comment>
<evidence type="ECO:0000259" key="4">
    <source>
        <dbReference type="PROSITE" id="PS50011"/>
    </source>
</evidence>
<dbReference type="SUPFAM" id="SSF56112">
    <property type="entry name" value="Protein kinase-like (PK-like)"/>
    <property type="match status" value="1"/>
</dbReference>
<protein>
    <recommendedName>
        <fullName evidence="4">Protein kinase domain-containing protein</fullName>
    </recommendedName>
</protein>
<dbReference type="PANTHER" id="PTHR22988">
    <property type="entry name" value="MYOTONIC DYSTROPHY S/T KINASE-RELATED"/>
    <property type="match status" value="1"/>
</dbReference>
<dbReference type="GO" id="GO:0005524">
    <property type="term" value="F:ATP binding"/>
    <property type="evidence" value="ECO:0007669"/>
    <property type="project" value="InterPro"/>
</dbReference>
<organism evidence="5 6">
    <name type="scientific">Protopolystoma xenopodis</name>
    <dbReference type="NCBI Taxonomy" id="117903"/>
    <lineage>
        <taxon>Eukaryota</taxon>
        <taxon>Metazoa</taxon>
        <taxon>Spiralia</taxon>
        <taxon>Lophotrochozoa</taxon>
        <taxon>Platyhelminthes</taxon>
        <taxon>Monogenea</taxon>
        <taxon>Polyopisthocotylea</taxon>
        <taxon>Polystomatidea</taxon>
        <taxon>Polystomatidae</taxon>
        <taxon>Protopolystoma</taxon>
    </lineage>
</organism>
<dbReference type="AlphaFoldDB" id="A0A3S5AZ36"/>
<feature type="domain" description="Protein kinase" evidence="4">
    <location>
        <begin position="1"/>
        <end position="104"/>
    </location>
</feature>
<comment type="catalytic activity">
    <reaction evidence="3">
        <text>L-seryl-[protein] + ATP = O-phospho-L-seryl-[protein] + ADP + H(+)</text>
        <dbReference type="Rhea" id="RHEA:17989"/>
        <dbReference type="Rhea" id="RHEA-COMP:9863"/>
        <dbReference type="Rhea" id="RHEA-COMP:11604"/>
        <dbReference type="ChEBI" id="CHEBI:15378"/>
        <dbReference type="ChEBI" id="CHEBI:29999"/>
        <dbReference type="ChEBI" id="CHEBI:30616"/>
        <dbReference type="ChEBI" id="CHEBI:83421"/>
        <dbReference type="ChEBI" id="CHEBI:456216"/>
        <dbReference type="EC" id="2.7.11.1"/>
    </reaction>
</comment>
<dbReference type="Pfam" id="PF00069">
    <property type="entry name" value="Pkinase"/>
    <property type="match status" value="1"/>
</dbReference>
<proteinExistence type="predicted"/>
<dbReference type="PROSITE" id="PS50011">
    <property type="entry name" value="PROTEIN_KINASE_DOM"/>
    <property type="match status" value="1"/>
</dbReference>
<reference evidence="5" key="1">
    <citation type="submission" date="2018-11" db="EMBL/GenBank/DDBJ databases">
        <authorList>
            <consortium name="Pathogen Informatics"/>
        </authorList>
    </citation>
    <scope>NUCLEOTIDE SEQUENCE</scope>
</reference>
<accession>A0A3S5AZ36</accession>
<sequence length="237" mass="25622">MKYFGDFESCRVLALSIFILTDYNQACDWWSVGVILYEMLVGQPPFLAQTAMDTQLRVVQWYKYLRLPGEPHLRTPAADLIRRFLCDPEERLSDPNQIKAHPFFAPLPWDQFSNFQAPYIPLIRNELDTSNFDPVEDDRSQLSGDEASCLPGGGASGCDDCASGSRLGRGGAGVGVSTGGTGGFCGGGGRHGSGNKNSSGCGVSSSGLGGAAPLPFPNFTFKRFFDRDPTPQHTPSN</sequence>
<dbReference type="GO" id="GO:0004674">
    <property type="term" value="F:protein serine/threonine kinase activity"/>
    <property type="evidence" value="ECO:0007669"/>
    <property type="project" value="UniProtKB-EC"/>
</dbReference>
<dbReference type="OrthoDB" id="6223008at2759"/>
<dbReference type="PANTHER" id="PTHR22988:SF76">
    <property type="entry name" value="CHROMOSOME UNDETERMINED SCAFFOLD_135, WHOLE GENOME SHOTGUN SEQUENCE"/>
    <property type="match status" value="1"/>
</dbReference>
<keyword evidence="1" id="KW-0597">Phosphoprotein</keyword>
<dbReference type="Proteomes" id="UP000784294">
    <property type="component" value="Unassembled WGS sequence"/>
</dbReference>
<dbReference type="InterPro" id="IPR050839">
    <property type="entry name" value="Rho-assoc_Ser/Thr_Kinase"/>
</dbReference>
<evidence type="ECO:0000313" key="5">
    <source>
        <dbReference type="EMBL" id="VEL08616.1"/>
    </source>
</evidence>
<evidence type="ECO:0000256" key="3">
    <source>
        <dbReference type="ARBA" id="ARBA00048679"/>
    </source>
</evidence>
<gene>
    <name evidence="5" type="ORF">PXEA_LOCUS2056</name>
</gene>
<dbReference type="InterPro" id="IPR000719">
    <property type="entry name" value="Prot_kinase_dom"/>
</dbReference>
<evidence type="ECO:0000313" key="6">
    <source>
        <dbReference type="Proteomes" id="UP000784294"/>
    </source>
</evidence>
<keyword evidence="6" id="KW-1185">Reference proteome</keyword>